<feature type="domain" description="ABC transporter" evidence="6">
    <location>
        <begin position="43"/>
        <end position="292"/>
    </location>
</feature>
<evidence type="ECO:0000313" key="7">
    <source>
        <dbReference type="EMBL" id="CCG09670.1"/>
    </source>
</evidence>
<dbReference type="InterPro" id="IPR013563">
    <property type="entry name" value="Oligopep_ABC_C"/>
</dbReference>
<dbReference type="eggNOG" id="COG4172">
    <property type="taxonomic scope" value="Bacteria"/>
</dbReference>
<dbReference type="PROSITE" id="PS00211">
    <property type="entry name" value="ABC_TRANSPORTER_1"/>
    <property type="match status" value="2"/>
</dbReference>
<dbReference type="NCBIfam" id="NF008453">
    <property type="entry name" value="PRK11308.1"/>
    <property type="match status" value="2"/>
</dbReference>
<keyword evidence="4" id="KW-0547">Nucleotide-binding</keyword>
<dbReference type="GO" id="GO:0055085">
    <property type="term" value="P:transmembrane transport"/>
    <property type="evidence" value="ECO:0007669"/>
    <property type="project" value="UniProtKB-ARBA"/>
</dbReference>
<dbReference type="PATRIC" id="fig|1150469.3.peg.3433"/>
<dbReference type="KEGG" id="rpm:RSPPHO_03044"/>
<sequence>MAGPHRFYRAGQPADLAGVYRRGGARCLQPAPGRPAMSDAPLLRVENLSVSFETGVSSVAAVRDVSFSVARGETLALVGESGSGKSVSALSLLGLLPPQARTQGAVWLEGENLLTASEPRLQQIRGDRAAMIFQEPMTSLNPLHGIGRQIGEVLTLHKGLSGAALRTRVAELLHLVGLEALETRLSALPHELSGGQRQRVMIAMALANDPALLIADEPTTALDVTIQAQILALLDDLRRRFTMGLLFITHDLGLVRRLADRVAVMKDGAIVETGTTAEVFARPQAPYTRTLLASRPKGLPPPPDASAPVVLEAHDLKVHFPVKGGLFGRPRAWVRAVDGVSFQVRAGQTVGVVGESGSGKTTLGLAVLRLVAAQGRLVFLGRSLETLSARALRPVRRHMQIVFQDPFGALSPRLSIGEIVGEGLMVHGLARTPAEVRARVSQALQEVGLDPEAQDRYPHEFSGGQRQRVSIARALALTPSLIILDEPTSALDVTVQAQIVDLLRALQDRHKLAYVFISHDLRVVRALASEIMVMKNGQVVEAGPAETLFTRPAHPYTQALLQAALDPDLATSVREGMKI</sequence>
<dbReference type="EMBL" id="HE663493">
    <property type="protein sequence ID" value="CCG09670.1"/>
    <property type="molecule type" value="Genomic_DNA"/>
</dbReference>
<dbReference type="SUPFAM" id="SSF52540">
    <property type="entry name" value="P-loop containing nucleoside triphosphate hydrolases"/>
    <property type="match status" value="2"/>
</dbReference>
<name>H6SQF1_PARPM</name>
<evidence type="ECO:0000256" key="1">
    <source>
        <dbReference type="ARBA" id="ARBA00004417"/>
    </source>
</evidence>
<accession>H6SQF1</accession>
<evidence type="ECO:0000313" key="8">
    <source>
        <dbReference type="Proteomes" id="UP000033220"/>
    </source>
</evidence>
<keyword evidence="3" id="KW-0813">Transport</keyword>
<dbReference type="PROSITE" id="PS50893">
    <property type="entry name" value="ABC_TRANSPORTER_2"/>
    <property type="match status" value="2"/>
</dbReference>
<reference evidence="7 8" key="1">
    <citation type="submission" date="2012-02" db="EMBL/GenBank/DDBJ databases">
        <title>Shotgun genome sequence of Phaeospirillum photometricum DSM 122.</title>
        <authorList>
            <person name="Duquesne K."/>
            <person name="Sturgis J."/>
        </authorList>
    </citation>
    <scope>NUCLEOTIDE SEQUENCE [LARGE SCALE GENOMIC DNA]</scope>
    <source>
        <strain evidence="8">DSM122</strain>
    </source>
</reference>
<dbReference type="HOGENOM" id="CLU_000604_86_2_5"/>
<dbReference type="AlphaFoldDB" id="H6SQF1"/>
<keyword evidence="8" id="KW-1185">Reference proteome</keyword>
<dbReference type="GO" id="GO:0005886">
    <property type="term" value="C:plasma membrane"/>
    <property type="evidence" value="ECO:0007669"/>
    <property type="project" value="UniProtKB-SubCell"/>
</dbReference>
<dbReference type="InterPro" id="IPR027417">
    <property type="entry name" value="P-loop_NTPase"/>
</dbReference>
<comment type="subcellular location">
    <subcellularLocation>
        <location evidence="1">Cell inner membrane</location>
        <topology evidence="1">Peripheral membrane protein</topology>
    </subcellularLocation>
</comment>
<dbReference type="InterPro" id="IPR050319">
    <property type="entry name" value="ABC_transp_ATP-bind"/>
</dbReference>
<comment type="similarity">
    <text evidence="2">Belongs to the ABC transporter superfamily.</text>
</comment>
<evidence type="ECO:0000256" key="2">
    <source>
        <dbReference type="ARBA" id="ARBA00005417"/>
    </source>
</evidence>
<dbReference type="Proteomes" id="UP000033220">
    <property type="component" value="Chromosome DSM 122"/>
</dbReference>
<keyword evidence="5 7" id="KW-0067">ATP-binding</keyword>
<dbReference type="CDD" id="cd03257">
    <property type="entry name" value="ABC_NikE_OppD_transporters"/>
    <property type="match status" value="2"/>
</dbReference>
<dbReference type="InterPro" id="IPR017871">
    <property type="entry name" value="ABC_transporter-like_CS"/>
</dbReference>
<dbReference type="GO" id="GO:0015833">
    <property type="term" value="P:peptide transport"/>
    <property type="evidence" value="ECO:0007669"/>
    <property type="project" value="InterPro"/>
</dbReference>
<feature type="domain" description="ABC transporter" evidence="6">
    <location>
        <begin position="311"/>
        <end position="561"/>
    </location>
</feature>
<dbReference type="GO" id="GO:0005524">
    <property type="term" value="F:ATP binding"/>
    <property type="evidence" value="ECO:0007669"/>
    <property type="project" value="UniProtKB-KW"/>
</dbReference>
<dbReference type="PANTHER" id="PTHR43776:SF7">
    <property type="entry name" value="D,D-DIPEPTIDE TRANSPORT ATP-BINDING PROTEIN DDPF-RELATED"/>
    <property type="match status" value="1"/>
</dbReference>
<dbReference type="Pfam" id="PF00005">
    <property type="entry name" value="ABC_tran"/>
    <property type="match status" value="2"/>
</dbReference>
<dbReference type="GO" id="GO:0016887">
    <property type="term" value="F:ATP hydrolysis activity"/>
    <property type="evidence" value="ECO:0007669"/>
    <property type="project" value="InterPro"/>
</dbReference>
<organism evidence="7 8">
    <name type="scientific">Pararhodospirillum photometricum DSM 122</name>
    <dbReference type="NCBI Taxonomy" id="1150469"/>
    <lineage>
        <taxon>Bacteria</taxon>
        <taxon>Pseudomonadati</taxon>
        <taxon>Pseudomonadota</taxon>
        <taxon>Alphaproteobacteria</taxon>
        <taxon>Rhodospirillales</taxon>
        <taxon>Rhodospirillaceae</taxon>
        <taxon>Pararhodospirillum</taxon>
    </lineage>
</organism>
<dbReference type="STRING" id="1150469.RSPPHO_03044"/>
<dbReference type="PANTHER" id="PTHR43776">
    <property type="entry name" value="TRANSPORT ATP-BINDING PROTEIN"/>
    <property type="match status" value="1"/>
</dbReference>
<dbReference type="Pfam" id="PF08352">
    <property type="entry name" value="oligo_HPY"/>
    <property type="match status" value="2"/>
</dbReference>
<proteinExistence type="inferred from homology"/>
<dbReference type="FunFam" id="3.40.50.300:FF:000016">
    <property type="entry name" value="Oligopeptide ABC transporter ATP-binding component"/>
    <property type="match status" value="2"/>
</dbReference>
<evidence type="ECO:0000259" key="6">
    <source>
        <dbReference type="PROSITE" id="PS50893"/>
    </source>
</evidence>
<dbReference type="SMART" id="SM00382">
    <property type="entry name" value="AAA"/>
    <property type="match status" value="2"/>
</dbReference>
<dbReference type="InterPro" id="IPR003439">
    <property type="entry name" value="ABC_transporter-like_ATP-bd"/>
</dbReference>
<dbReference type="NCBIfam" id="NF007739">
    <property type="entry name" value="PRK10419.1"/>
    <property type="match status" value="2"/>
</dbReference>
<dbReference type="Gene3D" id="3.40.50.300">
    <property type="entry name" value="P-loop containing nucleotide triphosphate hydrolases"/>
    <property type="match status" value="2"/>
</dbReference>
<evidence type="ECO:0000256" key="5">
    <source>
        <dbReference type="ARBA" id="ARBA00022840"/>
    </source>
</evidence>
<evidence type="ECO:0000256" key="3">
    <source>
        <dbReference type="ARBA" id="ARBA00022448"/>
    </source>
</evidence>
<evidence type="ECO:0000256" key="4">
    <source>
        <dbReference type="ARBA" id="ARBA00022741"/>
    </source>
</evidence>
<protein>
    <submittedName>
        <fullName evidence="7">ATP-binding component of a transport system</fullName>
    </submittedName>
</protein>
<dbReference type="InterPro" id="IPR003593">
    <property type="entry name" value="AAA+_ATPase"/>
</dbReference>
<gene>
    <name evidence="7" type="ORF">RSPPHO_03044</name>
</gene>